<dbReference type="InterPro" id="IPR036312">
    <property type="entry name" value="Bifun_inhib/LTP/seed_sf"/>
</dbReference>
<comment type="caution">
    <text evidence="2">The sequence shown here is derived from an EMBL/GenBank/DDBJ whole genome shotgun (WGS) entry which is preliminary data.</text>
</comment>
<dbReference type="SUPFAM" id="SSF47699">
    <property type="entry name" value="Bifunctional inhibitor/lipid-transfer protein/seed storage 2S albumin"/>
    <property type="match status" value="1"/>
</dbReference>
<feature type="region of interest" description="Disordered" evidence="1">
    <location>
        <begin position="54"/>
        <end position="73"/>
    </location>
</feature>
<name>A0A835S1R0_VANPL</name>
<evidence type="ECO:0000256" key="1">
    <source>
        <dbReference type="SAM" id="MobiDB-lite"/>
    </source>
</evidence>
<reference evidence="2 3" key="1">
    <citation type="journal article" date="2020" name="Nat. Food">
        <title>A phased Vanilla planifolia genome enables genetic improvement of flavour and production.</title>
        <authorList>
            <person name="Hasing T."/>
            <person name="Tang H."/>
            <person name="Brym M."/>
            <person name="Khazi F."/>
            <person name="Huang T."/>
            <person name="Chambers A.H."/>
        </authorList>
    </citation>
    <scope>NUCLEOTIDE SEQUENCE [LARGE SCALE GENOMIC DNA]</scope>
    <source>
        <tissue evidence="2">Leaf</tissue>
    </source>
</reference>
<keyword evidence="3" id="KW-1185">Reference proteome</keyword>
<evidence type="ECO:0000313" key="2">
    <source>
        <dbReference type="EMBL" id="KAG0495927.1"/>
    </source>
</evidence>
<dbReference type="Proteomes" id="UP000636800">
    <property type="component" value="Chromosome 1"/>
</dbReference>
<accession>A0A835S1R0</accession>
<organism evidence="2 3">
    <name type="scientific">Vanilla planifolia</name>
    <name type="common">Vanilla</name>
    <dbReference type="NCBI Taxonomy" id="51239"/>
    <lineage>
        <taxon>Eukaryota</taxon>
        <taxon>Viridiplantae</taxon>
        <taxon>Streptophyta</taxon>
        <taxon>Embryophyta</taxon>
        <taxon>Tracheophyta</taxon>
        <taxon>Spermatophyta</taxon>
        <taxon>Magnoliopsida</taxon>
        <taxon>Liliopsida</taxon>
        <taxon>Asparagales</taxon>
        <taxon>Orchidaceae</taxon>
        <taxon>Vanilloideae</taxon>
        <taxon>Vanilleae</taxon>
        <taxon>Vanilla</taxon>
    </lineage>
</organism>
<dbReference type="AlphaFoldDB" id="A0A835S1R0"/>
<gene>
    <name evidence="2" type="ORF">HPP92_000618</name>
</gene>
<evidence type="ECO:0000313" key="3">
    <source>
        <dbReference type="Proteomes" id="UP000636800"/>
    </source>
</evidence>
<dbReference type="Gene3D" id="1.10.110.10">
    <property type="entry name" value="Plant lipid-transfer and hydrophobic proteins"/>
    <property type="match status" value="1"/>
</dbReference>
<sequence>MISPCVAYLAGRTRIPYAPCCGAVLVLNRTTPAASDRAALCGCLKSITLAFRPSTSRASPTCPVPADSTSTSPSLLPSIAKGRALASKWLPSA</sequence>
<dbReference type="OrthoDB" id="4062651at2759"/>
<dbReference type="EMBL" id="JADCNL010000001">
    <property type="protein sequence ID" value="KAG0495927.1"/>
    <property type="molecule type" value="Genomic_DNA"/>
</dbReference>
<proteinExistence type="predicted"/>
<protein>
    <submittedName>
        <fullName evidence="2">Uncharacterized protein</fullName>
    </submittedName>
</protein>